<proteinExistence type="predicted"/>
<organism evidence="3 4">
    <name type="scientific">Benzoatithermus flavus</name>
    <dbReference type="NCBI Taxonomy" id="3108223"/>
    <lineage>
        <taxon>Bacteria</taxon>
        <taxon>Pseudomonadati</taxon>
        <taxon>Pseudomonadota</taxon>
        <taxon>Alphaproteobacteria</taxon>
        <taxon>Geminicoccales</taxon>
        <taxon>Geminicoccaceae</taxon>
        <taxon>Benzoatithermus</taxon>
    </lineage>
</organism>
<dbReference type="Proteomes" id="UP001375743">
    <property type="component" value="Unassembled WGS sequence"/>
</dbReference>
<comment type="caution">
    <text evidence="3">The sequence shown here is derived from an EMBL/GenBank/DDBJ whole genome shotgun (WGS) entry which is preliminary data.</text>
</comment>
<feature type="domain" description="HTH cro/C1-type" evidence="2">
    <location>
        <begin position="2"/>
        <end position="56"/>
    </location>
</feature>
<accession>A0ABU8XSC6</accession>
<evidence type="ECO:0000256" key="1">
    <source>
        <dbReference type="ARBA" id="ARBA00023125"/>
    </source>
</evidence>
<dbReference type="NCBIfam" id="TIGR02607">
    <property type="entry name" value="antidote_HigA"/>
    <property type="match status" value="1"/>
</dbReference>
<dbReference type="InterPro" id="IPR010982">
    <property type="entry name" value="Lambda_DNA-bd_dom_sf"/>
</dbReference>
<sequence length="90" mass="9887">MLRDWMAEEGLSANALAKALRVPHNRITAILAGKRAITVETALRLARYFGTSAELWINLQAGYDLEVAERELGSRIDEEVAPRPGLRAAA</sequence>
<dbReference type="InterPro" id="IPR001387">
    <property type="entry name" value="Cro/C1-type_HTH"/>
</dbReference>
<evidence type="ECO:0000313" key="4">
    <source>
        <dbReference type="Proteomes" id="UP001375743"/>
    </source>
</evidence>
<evidence type="ECO:0000313" key="3">
    <source>
        <dbReference type="EMBL" id="MEK0083325.1"/>
    </source>
</evidence>
<dbReference type="SMART" id="SM00530">
    <property type="entry name" value="HTH_XRE"/>
    <property type="match status" value="1"/>
</dbReference>
<name>A0ABU8XSC6_9PROT</name>
<gene>
    <name evidence="3" type="ORF">U1T56_09175</name>
</gene>
<evidence type="ECO:0000259" key="2">
    <source>
        <dbReference type="PROSITE" id="PS50943"/>
    </source>
</evidence>
<keyword evidence="1" id="KW-0238">DNA-binding</keyword>
<dbReference type="CDD" id="cd00093">
    <property type="entry name" value="HTH_XRE"/>
    <property type="match status" value="1"/>
</dbReference>
<reference evidence="3 4" key="1">
    <citation type="submission" date="2024-01" db="EMBL/GenBank/DDBJ databases">
        <title>Multi-omics insights into the function and evolution of sodium benzoate biodegradation pathways in Benzoatithermus flavus gen. nov., sp. nov. from hot spring.</title>
        <authorList>
            <person name="Hu C.-J."/>
            <person name="Li W.-J."/>
        </authorList>
    </citation>
    <scope>NUCLEOTIDE SEQUENCE [LARGE SCALE GENOMIC DNA]</scope>
    <source>
        <strain evidence="3 4">SYSU G07066</strain>
    </source>
</reference>
<dbReference type="PANTHER" id="PTHR36924">
    <property type="entry name" value="ANTITOXIN HIGA-1"/>
    <property type="match status" value="1"/>
</dbReference>
<dbReference type="InterPro" id="IPR013430">
    <property type="entry name" value="Toxin_antidote_HigA"/>
</dbReference>
<dbReference type="Pfam" id="PF01381">
    <property type="entry name" value="HTH_3"/>
    <property type="match status" value="1"/>
</dbReference>
<dbReference type="PANTHER" id="PTHR36924:SF1">
    <property type="entry name" value="ANTITOXIN HIGA-1"/>
    <property type="match status" value="1"/>
</dbReference>
<dbReference type="PROSITE" id="PS50943">
    <property type="entry name" value="HTH_CROC1"/>
    <property type="match status" value="1"/>
</dbReference>
<dbReference type="Gene3D" id="1.10.260.40">
    <property type="entry name" value="lambda repressor-like DNA-binding domains"/>
    <property type="match status" value="1"/>
</dbReference>
<protein>
    <submittedName>
        <fullName evidence="3">HigA family addiction module antitoxin</fullName>
    </submittedName>
</protein>
<keyword evidence="4" id="KW-1185">Reference proteome</keyword>
<dbReference type="EMBL" id="JBBLZC010000007">
    <property type="protein sequence ID" value="MEK0083325.1"/>
    <property type="molecule type" value="Genomic_DNA"/>
</dbReference>
<dbReference type="SUPFAM" id="SSF47413">
    <property type="entry name" value="lambda repressor-like DNA-binding domains"/>
    <property type="match status" value="1"/>
</dbReference>